<evidence type="ECO:0000256" key="1">
    <source>
        <dbReference type="SAM" id="MobiDB-lite"/>
    </source>
</evidence>
<name>A0ABD0P7Z2_CIRMR</name>
<sequence length="136" mass="14593">MFLNVSYSSPNGSLPSTPKSDSELLASQRSERKPDNPEMLWTWGELPHAAKPSFLSEPMVVNPRSIPPAITGDGMVESHGNDVFVPDLRIEEATSATAVDVEAISAPAHLMTDLEEGRNSPGAHAISKTDSPSKKK</sequence>
<accession>A0ABD0P7Z2</accession>
<feature type="region of interest" description="Disordered" evidence="1">
    <location>
        <begin position="113"/>
        <end position="136"/>
    </location>
</feature>
<organism evidence="2 3">
    <name type="scientific">Cirrhinus mrigala</name>
    <name type="common">Mrigala</name>
    <dbReference type="NCBI Taxonomy" id="683832"/>
    <lineage>
        <taxon>Eukaryota</taxon>
        <taxon>Metazoa</taxon>
        <taxon>Chordata</taxon>
        <taxon>Craniata</taxon>
        <taxon>Vertebrata</taxon>
        <taxon>Euteleostomi</taxon>
        <taxon>Actinopterygii</taxon>
        <taxon>Neopterygii</taxon>
        <taxon>Teleostei</taxon>
        <taxon>Ostariophysi</taxon>
        <taxon>Cypriniformes</taxon>
        <taxon>Cyprinidae</taxon>
        <taxon>Labeoninae</taxon>
        <taxon>Labeonini</taxon>
        <taxon>Cirrhinus</taxon>
    </lineage>
</organism>
<keyword evidence="3" id="KW-1185">Reference proteome</keyword>
<dbReference type="Proteomes" id="UP001529510">
    <property type="component" value="Unassembled WGS sequence"/>
</dbReference>
<feature type="region of interest" description="Disordered" evidence="1">
    <location>
        <begin position="1"/>
        <end position="39"/>
    </location>
</feature>
<comment type="caution">
    <text evidence="2">The sequence shown here is derived from an EMBL/GenBank/DDBJ whole genome shotgun (WGS) entry which is preliminary data.</text>
</comment>
<gene>
    <name evidence="2" type="ORF">M9458_034799</name>
</gene>
<feature type="non-terminal residue" evidence="2">
    <location>
        <position position="136"/>
    </location>
</feature>
<reference evidence="2 3" key="1">
    <citation type="submission" date="2024-05" db="EMBL/GenBank/DDBJ databases">
        <title>Genome sequencing and assembly of Indian major carp, Cirrhinus mrigala (Hamilton, 1822).</title>
        <authorList>
            <person name="Mohindra V."/>
            <person name="Chowdhury L.M."/>
            <person name="Lal K."/>
            <person name="Jena J.K."/>
        </authorList>
    </citation>
    <scope>NUCLEOTIDE SEQUENCE [LARGE SCALE GENOMIC DNA]</scope>
    <source>
        <strain evidence="2">CM1030</strain>
        <tissue evidence="2">Blood</tissue>
    </source>
</reference>
<dbReference type="AlphaFoldDB" id="A0ABD0P7Z2"/>
<protein>
    <submittedName>
        <fullName evidence="2">Uncharacterized protein</fullName>
    </submittedName>
</protein>
<evidence type="ECO:0000313" key="2">
    <source>
        <dbReference type="EMBL" id="KAL0170203.1"/>
    </source>
</evidence>
<feature type="compositionally biased region" description="Polar residues" evidence="1">
    <location>
        <begin position="1"/>
        <end position="19"/>
    </location>
</feature>
<proteinExistence type="predicted"/>
<dbReference type="EMBL" id="JAMKFB020000017">
    <property type="protein sequence ID" value="KAL0170203.1"/>
    <property type="molecule type" value="Genomic_DNA"/>
</dbReference>
<evidence type="ECO:0000313" key="3">
    <source>
        <dbReference type="Proteomes" id="UP001529510"/>
    </source>
</evidence>